<feature type="region of interest" description="Disordered" evidence="1">
    <location>
        <begin position="675"/>
        <end position="702"/>
    </location>
</feature>
<feature type="compositionally biased region" description="Polar residues" evidence="1">
    <location>
        <begin position="607"/>
        <end position="619"/>
    </location>
</feature>
<gene>
    <name evidence="4" type="ORF">GRF29_1g1766576</name>
</gene>
<feature type="compositionally biased region" description="Polar residues" evidence="1">
    <location>
        <begin position="789"/>
        <end position="802"/>
    </location>
</feature>
<comment type="caution">
    <text evidence="4">The sequence shown here is derived from an EMBL/GenBank/DDBJ whole genome shotgun (WGS) entry which is preliminary data.</text>
</comment>
<feature type="region of interest" description="Disordered" evidence="1">
    <location>
        <begin position="154"/>
        <end position="187"/>
    </location>
</feature>
<proteinExistence type="predicted"/>
<dbReference type="Proteomes" id="UP001280581">
    <property type="component" value="Unassembled WGS sequence"/>
</dbReference>
<evidence type="ECO:0008006" key="6">
    <source>
        <dbReference type="Google" id="ProtNLM"/>
    </source>
</evidence>
<feature type="region of interest" description="Disordered" evidence="1">
    <location>
        <begin position="784"/>
        <end position="836"/>
    </location>
</feature>
<evidence type="ECO:0000313" key="5">
    <source>
        <dbReference type="Proteomes" id="UP001280581"/>
    </source>
</evidence>
<keyword evidence="5" id="KW-1185">Reference proteome</keyword>
<sequence length="1012" mass="114698">MQGHEIIKIEDSPEPALPPPVSIQTVSPTMAQPVDPKDPEGFLRRCSGYNKKKNVRCSAIIGRNSHHTKNCHANYLPTCYTHRDQQSFAGWCQFGRSDGEKCGRLFRWTPPYFELCAQHQGHPDTPCYLLRLPLELRLQVFRYLLPSRPIGSSTSLLHTDEDPDQQQPWYHSTTPRPATSTNSTRNTHMSTLTLDRSTMRSVFAVPLTNLLLISRQIHDEVKDLVYSTVPFTIDVRKDGTFMCGRRLLEPRRADGSSHYIVGDVEKIKERFLKTFDWAAVKNYNVDILVENWKDDTNRGYHTFPWDEEVEIYDIRDYIGVVVSGILSKARNLCKLNVRLGFSKFQWTEEELHSNIKTLVGPFERLRNVRQPRILGVYEGTPQTNFMISLPVPSQVITLLPVNGPGFPRPATPLCSVPQLPTKVPLLVCDQSSFIEYCSNWERWISSSSTGSLVGKPPIRAMFTELKDFYTRLAATIPDVTARNGRYAFLHRARVAREQENVEAFRNLRNELINYWEAYLEQEERKKDDMNRRLGKMLEADVYPSVWDEEHACIASRSNSVHPTSRSNSQSPIITNAGAWSAANKSTRKYCSPSQTGSHIRASKESRPSNFKSMMGSSAQSPICVDSAEVDRLKDEAFQDLMQHHQQQQQHRQNQMMKLMYQQNQRQHLIQKFDATQDMASPSDRVSPSSSRATLQSPKDQQPMALNPQLHLEAAMSHRRHVEMQAHQARTMQGSKQRYELQHAERAGGSDQQSHCGRLPPNMHTSTMSTIPTQQMQTHFSDMAVHPKTKNPNESDTSLSSLPESAPMEFGRSHEQQDGTSSYTETSSHASNWNITIPNGESATGIYEEQQPISGSLADERHMQMMPVQMSPMTRQQPSGVSEAELQCDMAQYEMTMSRKRSVSEANKTEEWDMMDGKRQRVDSGMGWSNGGSECYADSSEEHNVTGVAHGYHGQHNAHQEWVVEAKIGGGMEVHAPAYIGKGKGKARADEPGRWLQEEGFTQVAGCADKLRN</sequence>
<feature type="compositionally biased region" description="Low complexity" evidence="1">
    <location>
        <begin position="680"/>
        <end position="691"/>
    </location>
</feature>
<evidence type="ECO:0000259" key="2">
    <source>
        <dbReference type="Pfam" id="PF26647"/>
    </source>
</evidence>
<dbReference type="PANTHER" id="PTHR38790">
    <property type="entry name" value="2EXR DOMAIN-CONTAINING PROTEIN-RELATED"/>
    <property type="match status" value="1"/>
</dbReference>
<feature type="compositionally biased region" description="Basic and acidic residues" evidence="1">
    <location>
        <begin position="736"/>
        <end position="747"/>
    </location>
</feature>
<protein>
    <recommendedName>
        <fullName evidence="6">F-box domain-containing protein</fullName>
    </recommendedName>
</protein>
<feature type="domain" description="Probable treble clef zinc finger" evidence="2">
    <location>
        <begin position="41"/>
        <end position="88"/>
    </location>
</feature>
<feature type="compositionally biased region" description="Polar residues" evidence="1">
    <location>
        <begin position="165"/>
        <end position="187"/>
    </location>
</feature>
<accession>A0AAN6RMS8</accession>
<evidence type="ECO:0000313" key="4">
    <source>
        <dbReference type="EMBL" id="KAK3217041.1"/>
    </source>
</evidence>
<feature type="region of interest" description="Disordered" evidence="1">
    <location>
        <begin position="720"/>
        <end position="759"/>
    </location>
</feature>
<dbReference type="EMBL" id="WVTA01000001">
    <property type="protein sequence ID" value="KAK3217041.1"/>
    <property type="molecule type" value="Genomic_DNA"/>
</dbReference>
<dbReference type="AlphaFoldDB" id="A0AAN6RMS8"/>
<evidence type="ECO:0000256" key="1">
    <source>
        <dbReference type="SAM" id="MobiDB-lite"/>
    </source>
</evidence>
<organism evidence="4 5">
    <name type="scientific">Pseudopithomyces chartarum</name>
    <dbReference type="NCBI Taxonomy" id="1892770"/>
    <lineage>
        <taxon>Eukaryota</taxon>
        <taxon>Fungi</taxon>
        <taxon>Dikarya</taxon>
        <taxon>Ascomycota</taxon>
        <taxon>Pezizomycotina</taxon>
        <taxon>Dothideomycetes</taxon>
        <taxon>Pleosporomycetidae</taxon>
        <taxon>Pleosporales</taxon>
        <taxon>Massarineae</taxon>
        <taxon>Didymosphaeriaceae</taxon>
        <taxon>Pseudopithomyces</taxon>
    </lineage>
</organism>
<dbReference type="InterPro" id="IPR058251">
    <property type="entry name" value="zf_Tbcl_3"/>
</dbReference>
<feature type="compositionally biased region" description="Polar residues" evidence="1">
    <location>
        <begin position="817"/>
        <end position="836"/>
    </location>
</feature>
<feature type="domain" description="Probable treble clef zinc finger fungi" evidence="3">
    <location>
        <begin position="89"/>
        <end position="123"/>
    </location>
</feature>
<feature type="region of interest" description="Disordered" evidence="1">
    <location>
        <begin position="587"/>
        <end position="619"/>
    </location>
</feature>
<dbReference type="InterPro" id="IPR058252">
    <property type="entry name" value="zf_Tbcl_4"/>
</dbReference>
<dbReference type="Pfam" id="PF26647">
    <property type="entry name" value="zf_Tbcl_3"/>
    <property type="match status" value="1"/>
</dbReference>
<reference evidence="4 5" key="1">
    <citation type="submission" date="2021-02" db="EMBL/GenBank/DDBJ databases">
        <title>Genome assembly of Pseudopithomyces chartarum.</title>
        <authorList>
            <person name="Jauregui R."/>
            <person name="Singh J."/>
            <person name="Voisey C."/>
        </authorList>
    </citation>
    <scope>NUCLEOTIDE SEQUENCE [LARGE SCALE GENOMIC DNA]</scope>
    <source>
        <strain evidence="4 5">AGR01</strain>
    </source>
</reference>
<evidence type="ECO:0000259" key="3">
    <source>
        <dbReference type="Pfam" id="PF26648"/>
    </source>
</evidence>
<dbReference type="Pfam" id="PF26648">
    <property type="entry name" value="zf_Tbcl_4"/>
    <property type="match status" value="1"/>
</dbReference>
<dbReference type="PANTHER" id="PTHR38790:SF9">
    <property type="entry name" value="F-BOX DOMAIN-CONTAINING PROTEIN"/>
    <property type="match status" value="1"/>
</dbReference>
<name>A0AAN6RMS8_9PLEO</name>